<dbReference type="Proteomes" id="UP000494256">
    <property type="component" value="Unassembled WGS sequence"/>
</dbReference>
<accession>A0A8S0ZXU3</accession>
<sequence>MSCRRSPPAKPLHSLQKPRIATQESDTASDCLGSDPDQGNQSNISRRQKRKHSDTTLCEIKDMLAAVQLEQKLQAIKFEEEMNKMLHQNKEMMQSIQHMSDKYDEVLKQLQQSKAENVAFKNQIKFLEQKLEFLDRNSKSSSLELRNIPANQPETRTTLTNTIRSIGDVLKIDIQNTDIRNIYRPKKISGNISPILVEFSSSLMKEEIIKATKIFNKQNKEKLNTMHLKLGGVPQPIFISEVLTTRARRLYFLAREYVKNHKHASCWTSYGKVYIRKTEGEPPKSISIEEDIQKVTNL</sequence>
<dbReference type="OrthoDB" id="7454255at2759"/>
<evidence type="ECO:0000313" key="7">
    <source>
        <dbReference type="Proteomes" id="UP000494256"/>
    </source>
</evidence>
<evidence type="ECO:0000259" key="3">
    <source>
        <dbReference type="Pfam" id="PF25298"/>
    </source>
</evidence>
<gene>
    <name evidence="5" type="ORF">APLA_LOCUS11733</name>
    <name evidence="4" type="ORF">APLA_LOCUS7785</name>
</gene>
<keyword evidence="1" id="KW-0175">Coiled coil</keyword>
<keyword evidence="6" id="KW-1185">Reference proteome</keyword>
<reference evidence="6 7" key="1">
    <citation type="submission" date="2020-04" db="EMBL/GenBank/DDBJ databases">
        <authorList>
            <person name="Wallbank WR R."/>
            <person name="Pardo Diaz C."/>
            <person name="Kozak K."/>
            <person name="Martin S."/>
            <person name="Jiggins C."/>
            <person name="Moest M."/>
            <person name="Warren A I."/>
            <person name="Byers J.R.P. K."/>
            <person name="Montejo-Kovacevich G."/>
            <person name="Yen C E."/>
        </authorList>
    </citation>
    <scope>NUCLEOTIDE SEQUENCE [LARGE SCALE GENOMIC DNA]</scope>
</reference>
<dbReference type="Proteomes" id="UP000494106">
    <property type="component" value="Unassembled WGS sequence"/>
</dbReference>
<feature type="coiled-coil region" evidence="1">
    <location>
        <begin position="96"/>
        <end position="144"/>
    </location>
</feature>
<feature type="region of interest" description="Disordered" evidence="2">
    <location>
        <begin position="1"/>
        <end position="54"/>
    </location>
</feature>
<evidence type="ECO:0000313" key="5">
    <source>
        <dbReference type="EMBL" id="CAB3248460.1"/>
    </source>
</evidence>
<dbReference type="EMBL" id="CADEBD010000303">
    <property type="protein sequence ID" value="CAB3237272.1"/>
    <property type="molecule type" value="Genomic_DNA"/>
</dbReference>
<evidence type="ECO:0000313" key="4">
    <source>
        <dbReference type="EMBL" id="CAB3237272.1"/>
    </source>
</evidence>
<organism evidence="4 7">
    <name type="scientific">Arctia plantaginis</name>
    <name type="common">Wood tiger moth</name>
    <name type="synonym">Phalaena plantaginis</name>
    <dbReference type="NCBI Taxonomy" id="874455"/>
    <lineage>
        <taxon>Eukaryota</taxon>
        <taxon>Metazoa</taxon>
        <taxon>Ecdysozoa</taxon>
        <taxon>Arthropoda</taxon>
        <taxon>Hexapoda</taxon>
        <taxon>Insecta</taxon>
        <taxon>Pterygota</taxon>
        <taxon>Neoptera</taxon>
        <taxon>Endopterygota</taxon>
        <taxon>Lepidoptera</taxon>
        <taxon>Glossata</taxon>
        <taxon>Ditrysia</taxon>
        <taxon>Noctuoidea</taxon>
        <taxon>Erebidae</taxon>
        <taxon>Arctiinae</taxon>
        <taxon>Arctia</taxon>
    </lineage>
</organism>
<protein>
    <recommendedName>
        <fullName evidence="3">FP protein C-terminal domain-containing protein</fullName>
    </recommendedName>
</protein>
<proteinExistence type="predicted"/>
<dbReference type="InterPro" id="IPR057251">
    <property type="entry name" value="FP_C"/>
</dbReference>
<dbReference type="AlphaFoldDB" id="A0A8S0ZXU3"/>
<comment type="caution">
    <text evidence="4">The sequence shown here is derived from an EMBL/GenBank/DDBJ whole genome shotgun (WGS) entry which is preliminary data.</text>
</comment>
<evidence type="ECO:0000256" key="2">
    <source>
        <dbReference type="SAM" id="MobiDB-lite"/>
    </source>
</evidence>
<name>A0A8S0ZXU3_ARCPL</name>
<dbReference type="EMBL" id="CADEBC010000534">
    <property type="protein sequence ID" value="CAB3248460.1"/>
    <property type="molecule type" value="Genomic_DNA"/>
</dbReference>
<feature type="domain" description="FP protein C-terminal" evidence="3">
    <location>
        <begin position="244"/>
        <end position="295"/>
    </location>
</feature>
<dbReference type="Pfam" id="PF25298">
    <property type="entry name" value="Baculo_FP_2nd"/>
    <property type="match status" value="1"/>
</dbReference>
<evidence type="ECO:0000256" key="1">
    <source>
        <dbReference type="SAM" id="Coils"/>
    </source>
</evidence>
<evidence type="ECO:0000313" key="6">
    <source>
        <dbReference type="Proteomes" id="UP000494106"/>
    </source>
</evidence>